<name>A0A0D0EC52_9AGAM</name>
<keyword evidence="4" id="KW-1185">Reference proteome</keyword>
<keyword evidence="2" id="KW-0732">Signal</keyword>
<dbReference type="EMBL" id="KN824881">
    <property type="protein sequence ID" value="KIK98765.1"/>
    <property type="molecule type" value="Genomic_DNA"/>
</dbReference>
<evidence type="ECO:0000313" key="4">
    <source>
        <dbReference type="Proteomes" id="UP000054538"/>
    </source>
</evidence>
<reference evidence="4" key="2">
    <citation type="submission" date="2015-01" db="EMBL/GenBank/DDBJ databases">
        <title>Evolutionary Origins and Diversification of the Mycorrhizal Mutualists.</title>
        <authorList>
            <consortium name="DOE Joint Genome Institute"/>
            <consortium name="Mycorrhizal Genomics Consortium"/>
            <person name="Kohler A."/>
            <person name="Kuo A."/>
            <person name="Nagy L.G."/>
            <person name="Floudas D."/>
            <person name="Copeland A."/>
            <person name="Barry K.W."/>
            <person name="Cichocki N."/>
            <person name="Veneault-Fourrey C."/>
            <person name="LaButti K."/>
            <person name="Lindquist E.A."/>
            <person name="Lipzen A."/>
            <person name="Lundell T."/>
            <person name="Morin E."/>
            <person name="Murat C."/>
            <person name="Riley R."/>
            <person name="Ohm R."/>
            <person name="Sun H."/>
            <person name="Tunlid A."/>
            <person name="Henrissat B."/>
            <person name="Grigoriev I.V."/>
            <person name="Hibbett D.S."/>
            <person name="Martin F."/>
        </authorList>
    </citation>
    <scope>NUCLEOTIDE SEQUENCE [LARGE SCALE GENOMIC DNA]</scope>
    <source>
        <strain evidence="4">Ve08.2h10</strain>
    </source>
</reference>
<proteinExistence type="predicted"/>
<sequence length="95" mass="10556">KFATYWVAACISLHAFAVHCEHKGKKSDDQDQVDQFILEGLTSSEDNHGAAEVGHTGGRSSRLQAARAQQEQLKCRLFQAKDHRQGHNSLYSSSE</sequence>
<evidence type="ECO:0000256" key="1">
    <source>
        <dbReference type="SAM" id="MobiDB-lite"/>
    </source>
</evidence>
<reference evidence="3 4" key="1">
    <citation type="submission" date="2014-04" db="EMBL/GenBank/DDBJ databases">
        <authorList>
            <consortium name="DOE Joint Genome Institute"/>
            <person name="Kuo A."/>
            <person name="Kohler A."/>
            <person name="Jargeat P."/>
            <person name="Nagy L.G."/>
            <person name="Floudas D."/>
            <person name="Copeland A."/>
            <person name="Barry K.W."/>
            <person name="Cichocki N."/>
            <person name="Veneault-Fourrey C."/>
            <person name="LaButti K."/>
            <person name="Lindquist E.A."/>
            <person name="Lipzen A."/>
            <person name="Lundell T."/>
            <person name="Morin E."/>
            <person name="Murat C."/>
            <person name="Sun H."/>
            <person name="Tunlid A."/>
            <person name="Henrissat B."/>
            <person name="Grigoriev I.V."/>
            <person name="Hibbett D.S."/>
            <person name="Martin F."/>
            <person name="Nordberg H.P."/>
            <person name="Cantor M.N."/>
            <person name="Hua S.X."/>
        </authorList>
    </citation>
    <scope>NUCLEOTIDE SEQUENCE [LARGE SCALE GENOMIC DNA]</scope>
    <source>
        <strain evidence="3 4">Ve08.2h10</strain>
    </source>
</reference>
<dbReference type="HOGENOM" id="CLU_2378457_0_0_1"/>
<feature type="compositionally biased region" description="Low complexity" evidence="1">
    <location>
        <begin position="59"/>
        <end position="68"/>
    </location>
</feature>
<evidence type="ECO:0000256" key="2">
    <source>
        <dbReference type="SAM" id="SignalP"/>
    </source>
</evidence>
<feature type="region of interest" description="Disordered" evidence="1">
    <location>
        <begin position="41"/>
        <end position="68"/>
    </location>
</feature>
<feature type="chain" id="PRO_5002209539" description="Secreted protein" evidence="2">
    <location>
        <begin position="18"/>
        <end position="95"/>
    </location>
</feature>
<dbReference type="InParanoid" id="A0A0D0EC52"/>
<evidence type="ECO:0000313" key="3">
    <source>
        <dbReference type="EMBL" id="KIK98765.1"/>
    </source>
</evidence>
<accession>A0A0D0EC52</accession>
<gene>
    <name evidence="3" type="ORF">PAXRUDRAFT_133465</name>
</gene>
<dbReference type="AlphaFoldDB" id="A0A0D0EC52"/>
<organism evidence="3 4">
    <name type="scientific">Paxillus rubicundulus Ve08.2h10</name>
    <dbReference type="NCBI Taxonomy" id="930991"/>
    <lineage>
        <taxon>Eukaryota</taxon>
        <taxon>Fungi</taxon>
        <taxon>Dikarya</taxon>
        <taxon>Basidiomycota</taxon>
        <taxon>Agaricomycotina</taxon>
        <taxon>Agaricomycetes</taxon>
        <taxon>Agaricomycetidae</taxon>
        <taxon>Boletales</taxon>
        <taxon>Paxilineae</taxon>
        <taxon>Paxillaceae</taxon>
        <taxon>Paxillus</taxon>
    </lineage>
</organism>
<feature type="non-terminal residue" evidence="3">
    <location>
        <position position="1"/>
    </location>
</feature>
<protein>
    <recommendedName>
        <fullName evidence="5">Secreted protein</fullName>
    </recommendedName>
</protein>
<dbReference type="Proteomes" id="UP000054538">
    <property type="component" value="Unassembled WGS sequence"/>
</dbReference>
<evidence type="ECO:0008006" key="5">
    <source>
        <dbReference type="Google" id="ProtNLM"/>
    </source>
</evidence>
<feature type="signal peptide" evidence="2">
    <location>
        <begin position="1"/>
        <end position="17"/>
    </location>
</feature>